<evidence type="ECO:0000256" key="2">
    <source>
        <dbReference type="ARBA" id="ARBA00023315"/>
    </source>
</evidence>
<keyword evidence="1 5" id="KW-0808">Transferase</keyword>
<organism evidence="5 6">
    <name type="scientific">Ascodesmis nigricans</name>
    <dbReference type="NCBI Taxonomy" id="341454"/>
    <lineage>
        <taxon>Eukaryota</taxon>
        <taxon>Fungi</taxon>
        <taxon>Dikarya</taxon>
        <taxon>Ascomycota</taxon>
        <taxon>Pezizomycotina</taxon>
        <taxon>Pezizomycetes</taxon>
        <taxon>Pezizales</taxon>
        <taxon>Ascodesmidaceae</taxon>
        <taxon>Ascodesmis</taxon>
    </lineage>
</organism>
<feature type="domain" description="N-acetyltransferase" evidence="4">
    <location>
        <begin position="2"/>
        <end position="157"/>
    </location>
</feature>
<name>A0A4V3SIB6_9PEZI</name>
<dbReference type="PANTHER" id="PTHR45910:SF1">
    <property type="entry name" value="N-ALPHA-ACETYLTRANSFERASE 20"/>
    <property type="match status" value="1"/>
</dbReference>
<dbReference type="STRING" id="341454.A0A4V3SIB6"/>
<sequence length="181" mass="21131">MSSLRPFHALDLFRFNATNLDPLTENYDISFYLNYLARWPTYFCAVENARGRIMGYIMGKSEGHYTNWHGHVTALTVAPSYRRLGLAKMMMDELERVTDSVYRGYFVDLFVRVSNEIAIGMYEKLGYSVYRRVVEYYSGGAGFAGDEDAFDMRKPMSRDKKKESVRENGRDYHVSPEEVWF</sequence>
<dbReference type="SUPFAM" id="SSF55729">
    <property type="entry name" value="Acyl-CoA N-acyltransferases (Nat)"/>
    <property type="match status" value="1"/>
</dbReference>
<dbReference type="AlphaFoldDB" id="A0A4V3SIB6"/>
<dbReference type="Pfam" id="PF00583">
    <property type="entry name" value="Acetyltransf_1"/>
    <property type="match status" value="1"/>
</dbReference>
<dbReference type="GO" id="GO:0004596">
    <property type="term" value="F:protein-N-terminal amino-acid acetyltransferase activity"/>
    <property type="evidence" value="ECO:0007669"/>
    <property type="project" value="TreeGrafter"/>
</dbReference>
<gene>
    <name evidence="5" type="ORF">EX30DRAFT_321431</name>
</gene>
<feature type="region of interest" description="Disordered" evidence="3">
    <location>
        <begin position="155"/>
        <end position="181"/>
    </location>
</feature>
<keyword evidence="2 5" id="KW-0012">Acyltransferase</keyword>
<evidence type="ECO:0000259" key="4">
    <source>
        <dbReference type="PROSITE" id="PS51186"/>
    </source>
</evidence>
<evidence type="ECO:0000313" key="5">
    <source>
        <dbReference type="EMBL" id="TGZ79514.1"/>
    </source>
</evidence>
<dbReference type="GO" id="GO:0031416">
    <property type="term" value="C:NatB complex"/>
    <property type="evidence" value="ECO:0007669"/>
    <property type="project" value="TreeGrafter"/>
</dbReference>
<dbReference type="FunFam" id="3.40.630.30:FF:000065">
    <property type="entry name" value="N-terminal acetyltransferase complex ARD1 subunit homolog"/>
    <property type="match status" value="1"/>
</dbReference>
<keyword evidence="6" id="KW-1185">Reference proteome</keyword>
<proteinExistence type="predicted"/>
<dbReference type="InterPro" id="IPR000182">
    <property type="entry name" value="GNAT_dom"/>
</dbReference>
<dbReference type="EMBL" id="ML220131">
    <property type="protein sequence ID" value="TGZ79514.1"/>
    <property type="molecule type" value="Genomic_DNA"/>
</dbReference>
<dbReference type="InterPro" id="IPR016181">
    <property type="entry name" value="Acyl_CoA_acyltransferase"/>
</dbReference>
<dbReference type="InParanoid" id="A0A4V3SIB6"/>
<dbReference type="InterPro" id="IPR051646">
    <property type="entry name" value="NatB_acetyltransferase_subunit"/>
</dbReference>
<dbReference type="CDD" id="cd04301">
    <property type="entry name" value="NAT_SF"/>
    <property type="match status" value="1"/>
</dbReference>
<dbReference type="Gene3D" id="3.40.630.30">
    <property type="match status" value="1"/>
</dbReference>
<accession>A0A4V3SIB6</accession>
<protein>
    <submittedName>
        <fullName evidence="5">Acyl-CoA N-acyltransferase</fullName>
    </submittedName>
</protein>
<dbReference type="PANTHER" id="PTHR45910">
    <property type="entry name" value="N-ALPHA-ACETYLTRANSFERASE 20"/>
    <property type="match status" value="1"/>
</dbReference>
<reference evidence="5 6" key="1">
    <citation type="submission" date="2019-04" db="EMBL/GenBank/DDBJ databases">
        <title>Comparative genomics and transcriptomics to analyze fruiting body development in filamentous ascomycetes.</title>
        <authorList>
            <consortium name="DOE Joint Genome Institute"/>
            <person name="Lutkenhaus R."/>
            <person name="Traeger S."/>
            <person name="Breuer J."/>
            <person name="Kuo A."/>
            <person name="Lipzen A."/>
            <person name="Pangilinan J."/>
            <person name="Dilworth D."/>
            <person name="Sandor L."/>
            <person name="Poggeler S."/>
            <person name="Barry K."/>
            <person name="Grigoriev I.V."/>
            <person name="Nowrousian M."/>
        </authorList>
    </citation>
    <scope>NUCLEOTIDE SEQUENCE [LARGE SCALE GENOMIC DNA]</scope>
    <source>
        <strain evidence="5 6">CBS 389.68</strain>
    </source>
</reference>
<dbReference type="PROSITE" id="PS51186">
    <property type="entry name" value="GNAT"/>
    <property type="match status" value="1"/>
</dbReference>
<evidence type="ECO:0000256" key="1">
    <source>
        <dbReference type="ARBA" id="ARBA00022679"/>
    </source>
</evidence>
<dbReference type="Proteomes" id="UP000298138">
    <property type="component" value="Unassembled WGS sequence"/>
</dbReference>
<evidence type="ECO:0000256" key="3">
    <source>
        <dbReference type="SAM" id="MobiDB-lite"/>
    </source>
</evidence>
<dbReference type="FunCoup" id="A0A4V3SIB6">
    <property type="interactions" value="792"/>
</dbReference>
<evidence type="ECO:0000313" key="6">
    <source>
        <dbReference type="Proteomes" id="UP000298138"/>
    </source>
</evidence>
<dbReference type="OrthoDB" id="10264728at2759"/>